<dbReference type="SUPFAM" id="SSF52317">
    <property type="entry name" value="Class I glutamine amidotransferase-like"/>
    <property type="match status" value="1"/>
</dbReference>
<feature type="transmembrane region" description="Helical" evidence="1">
    <location>
        <begin position="619"/>
        <end position="641"/>
    </location>
</feature>
<evidence type="ECO:0000313" key="3">
    <source>
        <dbReference type="EMBL" id="AUP77814.1"/>
    </source>
</evidence>
<keyword evidence="1" id="KW-1133">Transmembrane helix</keyword>
<dbReference type="PANTHER" id="PTHR37464:SF1">
    <property type="entry name" value="BLL2463 PROTEIN"/>
    <property type="match status" value="1"/>
</dbReference>
<dbReference type="OrthoDB" id="9810200at2"/>
<dbReference type="InterPro" id="IPR029062">
    <property type="entry name" value="Class_I_gatase-like"/>
</dbReference>
<evidence type="ECO:0000259" key="2">
    <source>
        <dbReference type="Pfam" id="PF07584"/>
    </source>
</evidence>
<dbReference type="Pfam" id="PF07584">
    <property type="entry name" value="BatA"/>
    <property type="match status" value="1"/>
</dbReference>
<dbReference type="Gene3D" id="3.40.50.410">
    <property type="entry name" value="von Willebrand factor, type A domain"/>
    <property type="match status" value="1"/>
</dbReference>
<proteinExistence type="predicted"/>
<dbReference type="PANTHER" id="PTHR37464">
    <property type="entry name" value="BLL2463 PROTEIN"/>
    <property type="match status" value="1"/>
</dbReference>
<feature type="domain" description="Aerotolerance regulator N-terminal" evidence="2">
    <location>
        <begin position="1"/>
        <end position="76"/>
    </location>
</feature>
<feature type="transmembrane region" description="Helical" evidence="1">
    <location>
        <begin position="56"/>
        <end position="74"/>
    </location>
</feature>
<dbReference type="InterPro" id="IPR036465">
    <property type="entry name" value="vWFA_dom_sf"/>
</dbReference>
<keyword evidence="1" id="KW-0472">Membrane</keyword>
<reference evidence="3 4" key="1">
    <citation type="submission" date="2018-01" db="EMBL/GenBank/DDBJ databases">
        <title>Complete genome sequence of Flavivirga eckloniae ECD14 isolated from seaweed Ecklonia cava.</title>
        <authorList>
            <person name="Lee J.H."/>
            <person name="Baik K.S."/>
            <person name="Seong C.N."/>
        </authorList>
    </citation>
    <scope>NUCLEOTIDE SEQUENCE [LARGE SCALE GENOMIC DNA]</scope>
    <source>
        <strain evidence="3 4">ECD14</strain>
    </source>
</reference>
<feature type="transmembrane region" description="Helical" evidence="1">
    <location>
        <begin position="6"/>
        <end position="24"/>
    </location>
</feature>
<organism evidence="3 4">
    <name type="scientific">Flavivirga eckloniae</name>
    <dbReference type="NCBI Taxonomy" id="1803846"/>
    <lineage>
        <taxon>Bacteria</taxon>
        <taxon>Pseudomonadati</taxon>
        <taxon>Bacteroidota</taxon>
        <taxon>Flavobacteriia</taxon>
        <taxon>Flavobacteriales</taxon>
        <taxon>Flavobacteriaceae</taxon>
        <taxon>Flavivirga</taxon>
    </lineage>
</organism>
<sequence length="642" mass="72716">MQFKHPELLYALFLLLIPIIVHLFQLRKFQRVPFTNVAFLKEAILQTRKSSQIKKWLVLCTRLLILAAIVFAFAQPFSSKSNAFKTKKETVIYLDNSFSLQAKGPQGELLKRAVQDIISNVPENENISLLTNDNVYKNTTIKAIKNDLLQLGYSSDKLTSEAALLKSNTIINKRKNSLKNLVFISDFQQDASNFTPKTDSLTNLHLVKLQPISTNNATIDSVYISKRTASTIELKALIKNSGSPIENLPISLFSNDNLIAKTSVAVTDRAETTFSLPANEAINGKIIIDDVNLQFDNSLYFNIGNESKANVLSINGTTNDDSFLKRIYTNNEFNYLATLENQLNYNIIDQQHLIVLNELDAIPNALVAALKQFTKQGGALIVIPSKRINEQSYNQLLSHYRSNFNNLSLTEKRITTINYAHPLYNNGVFEKQVSNFQYPKVSSFYNVSSNSSTALKFEDGKPFLYQNSNAFIFTAALNSKNSSFISSPLIVPTLYNIGKYSLKTPKLYYTIGYENTFDVDTQLQQDDILSLVNNEVNIIPRQQYFNNKVVISTSKNPSVANIYTIKNKNESIKNISYNYNRDESNLTYRTLSPSDNITVNDSITEIFNTIKSDTKVNALWKWFVIFALALLIIEMVILKYFK</sequence>
<dbReference type="NCBIfam" id="TIGR02226">
    <property type="entry name" value="two_anch"/>
    <property type="match status" value="1"/>
</dbReference>
<evidence type="ECO:0000256" key="1">
    <source>
        <dbReference type="SAM" id="Phobius"/>
    </source>
</evidence>
<keyword evidence="1" id="KW-0812">Transmembrane</keyword>
<dbReference type="KEGG" id="fek:C1H87_03415"/>
<dbReference type="Proteomes" id="UP000235826">
    <property type="component" value="Chromosome"/>
</dbReference>
<keyword evidence="4" id="KW-1185">Reference proteome</keyword>
<dbReference type="InterPro" id="IPR011933">
    <property type="entry name" value="Double_TM_dom"/>
</dbReference>
<accession>A0A2K9PL71</accession>
<dbReference type="RefSeq" id="WP_102754473.1">
    <property type="nucleotide sequence ID" value="NZ_CP025791.1"/>
</dbReference>
<evidence type="ECO:0000313" key="4">
    <source>
        <dbReference type="Proteomes" id="UP000235826"/>
    </source>
</evidence>
<protein>
    <recommendedName>
        <fullName evidence="2">Aerotolerance regulator N-terminal domain-containing protein</fullName>
    </recommendedName>
</protein>
<dbReference type="AlphaFoldDB" id="A0A2K9PL71"/>
<name>A0A2K9PL71_9FLAO</name>
<dbReference type="InterPro" id="IPR024163">
    <property type="entry name" value="Aerotolerance_reg_N"/>
</dbReference>
<dbReference type="EMBL" id="CP025791">
    <property type="protein sequence ID" value="AUP77814.1"/>
    <property type="molecule type" value="Genomic_DNA"/>
</dbReference>
<gene>
    <name evidence="3" type="ORF">C1H87_03415</name>
</gene>